<keyword evidence="10" id="KW-0067">ATP-binding</keyword>
<dbReference type="Gene3D" id="3.30.450.20">
    <property type="entry name" value="PAS domain"/>
    <property type="match status" value="1"/>
</dbReference>
<feature type="non-terminal residue" evidence="16">
    <location>
        <position position="488"/>
    </location>
</feature>
<reference evidence="16" key="1">
    <citation type="submission" date="2018-05" db="EMBL/GenBank/DDBJ databases">
        <authorList>
            <person name="Lanie J.A."/>
            <person name="Ng W.-L."/>
            <person name="Kazmierczak K.M."/>
            <person name="Andrzejewski T.M."/>
            <person name="Davidsen T.M."/>
            <person name="Wayne K.J."/>
            <person name="Tettelin H."/>
            <person name="Glass J.I."/>
            <person name="Rusch D."/>
            <person name="Podicherti R."/>
            <person name="Tsui H.-C.T."/>
            <person name="Winkler M.E."/>
        </authorList>
    </citation>
    <scope>NUCLEOTIDE SEQUENCE</scope>
</reference>
<feature type="domain" description="HAMP" evidence="15">
    <location>
        <begin position="277"/>
        <end position="329"/>
    </location>
</feature>
<dbReference type="CDD" id="cd06225">
    <property type="entry name" value="HAMP"/>
    <property type="match status" value="1"/>
</dbReference>
<evidence type="ECO:0000256" key="12">
    <source>
        <dbReference type="ARBA" id="ARBA00023012"/>
    </source>
</evidence>
<dbReference type="InterPro" id="IPR045671">
    <property type="entry name" value="NtrY-like_N"/>
</dbReference>
<dbReference type="CDD" id="cd00130">
    <property type="entry name" value="PAS"/>
    <property type="match status" value="1"/>
</dbReference>
<feature type="transmembrane region" description="Helical" evidence="14">
    <location>
        <begin position="12"/>
        <end position="33"/>
    </location>
</feature>
<evidence type="ECO:0000256" key="5">
    <source>
        <dbReference type="ARBA" id="ARBA00022553"/>
    </source>
</evidence>
<evidence type="ECO:0000256" key="8">
    <source>
        <dbReference type="ARBA" id="ARBA00022741"/>
    </source>
</evidence>
<dbReference type="GO" id="GO:0000160">
    <property type="term" value="P:phosphorelay signal transduction system"/>
    <property type="evidence" value="ECO:0007669"/>
    <property type="project" value="UniProtKB-KW"/>
</dbReference>
<dbReference type="Gene3D" id="6.10.340.10">
    <property type="match status" value="1"/>
</dbReference>
<dbReference type="Pfam" id="PF19312">
    <property type="entry name" value="NtrY_N"/>
    <property type="match status" value="1"/>
</dbReference>
<evidence type="ECO:0000256" key="7">
    <source>
        <dbReference type="ARBA" id="ARBA00022692"/>
    </source>
</evidence>
<accession>A0A382GSY8</accession>
<keyword evidence="11 14" id="KW-1133">Transmembrane helix</keyword>
<dbReference type="PROSITE" id="PS50885">
    <property type="entry name" value="HAMP"/>
    <property type="match status" value="1"/>
</dbReference>
<dbReference type="PANTHER" id="PTHR45528">
    <property type="entry name" value="SENSOR HISTIDINE KINASE CPXA"/>
    <property type="match status" value="1"/>
</dbReference>
<keyword evidence="8" id="KW-0547">Nucleotide-binding</keyword>
<dbReference type="EC" id="2.7.13.3" evidence="3"/>
<evidence type="ECO:0000256" key="10">
    <source>
        <dbReference type="ARBA" id="ARBA00022840"/>
    </source>
</evidence>
<feature type="transmembrane region" description="Helical" evidence="14">
    <location>
        <begin position="53"/>
        <end position="72"/>
    </location>
</feature>
<feature type="non-terminal residue" evidence="16">
    <location>
        <position position="1"/>
    </location>
</feature>
<keyword evidence="6" id="KW-0808">Transferase</keyword>
<dbReference type="GO" id="GO:0004673">
    <property type="term" value="F:protein histidine kinase activity"/>
    <property type="evidence" value="ECO:0007669"/>
    <property type="project" value="UniProtKB-EC"/>
</dbReference>
<gene>
    <name evidence="16" type="ORF">METZ01_LOCUS230145</name>
</gene>
<evidence type="ECO:0000256" key="3">
    <source>
        <dbReference type="ARBA" id="ARBA00012438"/>
    </source>
</evidence>
<dbReference type="SUPFAM" id="SSF158472">
    <property type="entry name" value="HAMP domain-like"/>
    <property type="match status" value="1"/>
</dbReference>
<evidence type="ECO:0000256" key="2">
    <source>
        <dbReference type="ARBA" id="ARBA00004651"/>
    </source>
</evidence>
<evidence type="ECO:0000259" key="15">
    <source>
        <dbReference type="PROSITE" id="PS50885"/>
    </source>
</evidence>
<feature type="transmembrane region" description="Helical" evidence="14">
    <location>
        <begin position="251"/>
        <end position="274"/>
    </location>
</feature>
<name>A0A382GSY8_9ZZZZ</name>
<keyword evidence="13 14" id="KW-0472">Membrane</keyword>
<dbReference type="Pfam" id="PF13426">
    <property type="entry name" value="PAS_9"/>
    <property type="match status" value="1"/>
</dbReference>
<dbReference type="GO" id="GO:0005886">
    <property type="term" value="C:plasma membrane"/>
    <property type="evidence" value="ECO:0007669"/>
    <property type="project" value="UniProtKB-SubCell"/>
</dbReference>
<dbReference type="EMBL" id="UINC01056813">
    <property type="protein sequence ID" value="SVB77291.1"/>
    <property type="molecule type" value="Genomic_DNA"/>
</dbReference>
<dbReference type="InterPro" id="IPR000014">
    <property type="entry name" value="PAS"/>
</dbReference>
<keyword evidence="4" id="KW-1003">Cell membrane</keyword>
<evidence type="ECO:0000256" key="14">
    <source>
        <dbReference type="SAM" id="Phobius"/>
    </source>
</evidence>
<protein>
    <recommendedName>
        <fullName evidence="3">histidine kinase</fullName>
        <ecNumber evidence="3">2.7.13.3</ecNumber>
    </recommendedName>
</protein>
<evidence type="ECO:0000256" key="6">
    <source>
        <dbReference type="ARBA" id="ARBA00022679"/>
    </source>
</evidence>
<keyword evidence="9" id="KW-0418">Kinase</keyword>
<keyword evidence="7 14" id="KW-0812">Transmembrane</keyword>
<comment type="subcellular location">
    <subcellularLocation>
        <location evidence="2">Cell membrane</location>
        <topology evidence="2">Multi-pass membrane protein</topology>
    </subcellularLocation>
</comment>
<sequence>LQNSELFDRFYLGLLLFNALGLISLSILIILNLKRLIRQLKNRVIGSRMTIRIVILFSLLSVTPVLIVYYFSLDFLHRGIDSWFDLRIEQALDDSLELSRLALDVRMRELLNTTEKIAEELSDTNDAELPSHIDQIRDRINADELTLLTRKGAIVVSSSEDMKSLVPNTPEETILLQLIQNNSYIGIDLIENKGLVIRAVVNVPMIGIGSTEKIIQALFPMSERMNQLSANVQTSFIEYKELSYLREQLKFSFIIILTLVLLFSVFSAVWAAFYSARTLAAPIKDLAQGTRAIAKGNYNTKLPVPSNDELGFLVASFNDMTDKISQARDTAKNSQKESESQQIYLETILSRLSSGVIVFNEDGEIEKSNISAAQILQIEVTILNQKNIDDLINNFSKLKSFFECISNNINEKTNDWREQIILSKKTGNQILLINGTILTSSDNSKIKHIVVFDEITALIQGQRDAAWSEVARRLAHEIKNPLTPIKLA</sequence>
<dbReference type="PANTHER" id="PTHR45528:SF9">
    <property type="entry name" value="SENSOR HISTIDINE KINASE YBDK"/>
    <property type="match status" value="1"/>
</dbReference>
<dbReference type="AlphaFoldDB" id="A0A382GSY8"/>
<evidence type="ECO:0000256" key="13">
    <source>
        <dbReference type="ARBA" id="ARBA00023136"/>
    </source>
</evidence>
<evidence type="ECO:0000313" key="16">
    <source>
        <dbReference type="EMBL" id="SVB77291.1"/>
    </source>
</evidence>
<evidence type="ECO:0000256" key="11">
    <source>
        <dbReference type="ARBA" id="ARBA00022989"/>
    </source>
</evidence>
<dbReference type="Pfam" id="PF00672">
    <property type="entry name" value="HAMP"/>
    <property type="match status" value="1"/>
</dbReference>
<keyword evidence="12" id="KW-0902">Two-component regulatory system</keyword>
<comment type="catalytic activity">
    <reaction evidence="1">
        <text>ATP + protein L-histidine = ADP + protein N-phospho-L-histidine.</text>
        <dbReference type="EC" id="2.7.13.3"/>
    </reaction>
</comment>
<dbReference type="SMART" id="SM00304">
    <property type="entry name" value="HAMP"/>
    <property type="match status" value="1"/>
</dbReference>
<keyword evidence="5" id="KW-0597">Phosphoprotein</keyword>
<organism evidence="16">
    <name type="scientific">marine metagenome</name>
    <dbReference type="NCBI Taxonomy" id="408172"/>
    <lineage>
        <taxon>unclassified sequences</taxon>
        <taxon>metagenomes</taxon>
        <taxon>ecological metagenomes</taxon>
    </lineage>
</organism>
<dbReference type="InterPro" id="IPR003660">
    <property type="entry name" value="HAMP_dom"/>
</dbReference>
<evidence type="ECO:0000256" key="4">
    <source>
        <dbReference type="ARBA" id="ARBA00022475"/>
    </source>
</evidence>
<evidence type="ECO:0000256" key="1">
    <source>
        <dbReference type="ARBA" id="ARBA00000085"/>
    </source>
</evidence>
<proteinExistence type="predicted"/>
<dbReference type="InterPro" id="IPR050398">
    <property type="entry name" value="HssS/ArlS-like"/>
</dbReference>
<evidence type="ECO:0000256" key="9">
    <source>
        <dbReference type="ARBA" id="ARBA00022777"/>
    </source>
</evidence>
<dbReference type="GO" id="GO:0005524">
    <property type="term" value="F:ATP binding"/>
    <property type="evidence" value="ECO:0007669"/>
    <property type="project" value="UniProtKB-KW"/>
</dbReference>